<dbReference type="GO" id="GO:0004190">
    <property type="term" value="F:aspartic-type endopeptidase activity"/>
    <property type="evidence" value="ECO:0007669"/>
    <property type="project" value="UniProtKB-UniRule"/>
</dbReference>
<comment type="caution">
    <text evidence="11">The sequence shown here is derived from an EMBL/GenBank/DDBJ whole genome shotgun (WGS) entry which is preliminary data.</text>
</comment>
<evidence type="ECO:0000256" key="6">
    <source>
        <dbReference type="ARBA" id="ARBA00022801"/>
    </source>
</evidence>
<keyword evidence="3 9" id="KW-0645">Protease</keyword>
<dbReference type="EC" id="3.4.23.36" evidence="9"/>
<dbReference type="HAMAP" id="MF_00161">
    <property type="entry name" value="LspA"/>
    <property type="match status" value="1"/>
</dbReference>
<keyword evidence="12" id="KW-1185">Reference proteome</keyword>
<dbReference type="Pfam" id="PF01252">
    <property type="entry name" value="Peptidase_A8"/>
    <property type="match status" value="1"/>
</dbReference>
<evidence type="ECO:0000256" key="5">
    <source>
        <dbReference type="ARBA" id="ARBA00022750"/>
    </source>
</evidence>
<accession>A0A7W6C8I4</accession>
<comment type="catalytic activity">
    <reaction evidence="9">
        <text>Release of signal peptides from bacterial membrane prolipoproteins. Hydrolyzes -Xaa-Yaa-Zaa-|-(S,diacylglyceryl)Cys-, in which Xaa is hydrophobic (preferably Leu), and Yaa (Ala or Ser) and Zaa (Gly or Ala) have small, neutral side chains.</text>
        <dbReference type="EC" id="3.4.23.36"/>
    </reaction>
</comment>
<dbReference type="GO" id="GO:0005886">
    <property type="term" value="C:plasma membrane"/>
    <property type="evidence" value="ECO:0007669"/>
    <property type="project" value="UniProtKB-SubCell"/>
</dbReference>
<organism evidence="11 12">
    <name type="scientific">Rhizobium skierniewicense</name>
    <dbReference type="NCBI Taxonomy" id="984260"/>
    <lineage>
        <taxon>Bacteria</taxon>
        <taxon>Pseudomonadati</taxon>
        <taxon>Pseudomonadota</taxon>
        <taxon>Alphaproteobacteria</taxon>
        <taxon>Hyphomicrobiales</taxon>
        <taxon>Rhizobiaceae</taxon>
        <taxon>Rhizobium/Agrobacterium group</taxon>
        <taxon>Rhizobium</taxon>
    </lineage>
</organism>
<feature type="transmembrane region" description="Helical" evidence="9">
    <location>
        <begin position="66"/>
        <end position="83"/>
    </location>
</feature>
<feature type="transmembrane region" description="Helical" evidence="9">
    <location>
        <begin position="128"/>
        <end position="150"/>
    </location>
</feature>
<evidence type="ECO:0000256" key="2">
    <source>
        <dbReference type="ARBA" id="ARBA00022475"/>
    </source>
</evidence>
<evidence type="ECO:0000256" key="10">
    <source>
        <dbReference type="RuleBase" id="RU004181"/>
    </source>
</evidence>
<dbReference type="AlphaFoldDB" id="A0A7W6C8I4"/>
<keyword evidence="6 9" id="KW-0378">Hydrolase</keyword>
<feature type="active site" evidence="9">
    <location>
        <position position="116"/>
    </location>
</feature>
<dbReference type="UniPathway" id="UPA00665"/>
<evidence type="ECO:0000256" key="4">
    <source>
        <dbReference type="ARBA" id="ARBA00022692"/>
    </source>
</evidence>
<evidence type="ECO:0000256" key="9">
    <source>
        <dbReference type="HAMAP-Rule" id="MF_00161"/>
    </source>
</evidence>
<dbReference type="EMBL" id="JACIDV010000011">
    <property type="protein sequence ID" value="MBB3947635.1"/>
    <property type="molecule type" value="Genomic_DNA"/>
</dbReference>
<proteinExistence type="inferred from homology"/>
<protein>
    <recommendedName>
        <fullName evidence="9">Lipoprotein signal peptidase</fullName>
        <ecNumber evidence="9">3.4.23.36</ecNumber>
    </recommendedName>
    <alternativeName>
        <fullName evidence="9">Prolipoprotein signal peptidase</fullName>
    </alternativeName>
    <alternativeName>
        <fullName evidence="9">Signal peptidase II</fullName>
        <shortName evidence="9">SPase II</shortName>
    </alternativeName>
</protein>
<comment type="pathway">
    <text evidence="9">Protein modification; lipoprotein biosynthesis (signal peptide cleavage).</text>
</comment>
<dbReference type="Proteomes" id="UP000565286">
    <property type="component" value="Unassembled WGS sequence"/>
</dbReference>
<dbReference type="GO" id="GO:0006508">
    <property type="term" value="P:proteolysis"/>
    <property type="evidence" value="ECO:0007669"/>
    <property type="project" value="UniProtKB-KW"/>
</dbReference>
<dbReference type="NCBIfam" id="TIGR00077">
    <property type="entry name" value="lspA"/>
    <property type="match status" value="1"/>
</dbReference>
<evidence type="ECO:0000256" key="1">
    <source>
        <dbReference type="ARBA" id="ARBA00006139"/>
    </source>
</evidence>
<dbReference type="InterPro" id="IPR001872">
    <property type="entry name" value="Peptidase_A8"/>
</dbReference>
<keyword evidence="2 9" id="KW-1003">Cell membrane</keyword>
<evidence type="ECO:0000256" key="8">
    <source>
        <dbReference type="ARBA" id="ARBA00023136"/>
    </source>
</evidence>
<keyword evidence="5 9" id="KW-0064">Aspartyl protease</keyword>
<comment type="similarity">
    <text evidence="1 9 10">Belongs to the peptidase A8 family.</text>
</comment>
<dbReference type="PRINTS" id="PR00781">
    <property type="entry name" value="LIPOSIGPTASE"/>
</dbReference>
<comment type="function">
    <text evidence="9">This protein specifically catalyzes the removal of signal peptides from prolipoproteins.</text>
</comment>
<name>A0A7W6C8I4_9HYPH</name>
<keyword evidence="4 9" id="KW-0812">Transmembrane</keyword>
<sequence length="163" mass="17359">MKAAFASIFLVSCGAALDIGSKAWARASLVAYGPPIEFLPLIPLRLTFNTGVSFSLLSSDSDIGRYLLIAVTGVIAAVMAIWLHRSRGWQRVGLSFILAGALGNLLDRTARGSVTDFLSLRIGEWEPFVFNLADVWITIGAAILLAASGLQPKEAAAEGSRPR</sequence>
<dbReference type="PANTHER" id="PTHR33695:SF1">
    <property type="entry name" value="LIPOPROTEIN SIGNAL PEPTIDASE"/>
    <property type="match status" value="1"/>
</dbReference>
<gene>
    <name evidence="9" type="primary">lspA</name>
    <name evidence="11" type="ORF">GGQ73_003603</name>
</gene>
<evidence type="ECO:0000256" key="7">
    <source>
        <dbReference type="ARBA" id="ARBA00022989"/>
    </source>
</evidence>
<evidence type="ECO:0000313" key="12">
    <source>
        <dbReference type="Proteomes" id="UP000565286"/>
    </source>
</evidence>
<dbReference type="PANTHER" id="PTHR33695">
    <property type="entry name" value="LIPOPROTEIN SIGNAL PEPTIDASE"/>
    <property type="match status" value="1"/>
</dbReference>
<comment type="caution">
    <text evidence="9">Lacks conserved residue(s) required for the propagation of feature annotation.</text>
</comment>
<dbReference type="RefSeq" id="WP_183897240.1">
    <property type="nucleotide sequence ID" value="NZ_JACIDV010000011.1"/>
</dbReference>
<reference evidence="11 12" key="1">
    <citation type="submission" date="2020-08" db="EMBL/GenBank/DDBJ databases">
        <title>Genomic Encyclopedia of Type Strains, Phase IV (KMG-IV): sequencing the most valuable type-strain genomes for metagenomic binning, comparative biology and taxonomic classification.</title>
        <authorList>
            <person name="Goeker M."/>
        </authorList>
    </citation>
    <scope>NUCLEOTIDE SEQUENCE [LARGE SCALE GENOMIC DNA]</scope>
    <source>
        <strain evidence="11 12">DSM 26438</strain>
    </source>
</reference>
<comment type="subcellular location">
    <subcellularLocation>
        <location evidence="9">Cell membrane</location>
        <topology evidence="9">Multi-pass membrane protein</topology>
    </subcellularLocation>
</comment>
<evidence type="ECO:0000313" key="11">
    <source>
        <dbReference type="EMBL" id="MBB3947635.1"/>
    </source>
</evidence>
<keyword evidence="7 9" id="KW-1133">Transmembrane helix</keyword>
<keyword evidence="8 9" id="KW-0472">Membrane</keyword>
<evidence type="ECO:0000256" key="3">
    <source>
        <dbReference type="ARBA" id="ARBA00022670"/>
    </source>
</evidence>
<feature type="active site" evidence="9">
    <location>
        <position position="134"/>
    </location>
</feature>